<gene>
    <name evidence="1" type="ORF">LARSCL_LOCUS11660</name>
</gene>
<sequence length="76" mass="8446">VSFVFGVGLVSVSVWFSSSFSEFEFSGILYLKAFKSLRAQKIESQSSLASQEILRCNKLATTIKSDRLKDSLTAFL</sequence>
<dbReference type="EMBL" id="CAXIEN010000146">
    <property type="protein sequence ID" value="CAL1281600.1"/>
    <property type="molecule type" value="Genomic_DNA"/>
</dbReference>
<accession>A0AAV2ACG0</accession>
<feature type="non-terminal residue" evidence="1">
    <location>
        <position position="76"/>
    </location>
</feature>
<name>A0AAV2ACG0_9ARAC</name>
<evidence type="ECO:0000313" key="1">
    <source>
        <dbReference type="EMBL" id="CAL1281600.1"/>
    </source>
</evidence>
<dbReference type="Proteomes" id="UP001497382">
    <property type="component" value="Unassembled WGS sequence"/>
</dbReference>
<comment type="caution">
    <text evidence="1">The sequence shown here is derived from an EMBL/GenBank/DDBJ whole genome shotgun (WGS) entry which is preliminary data.</text>
</comment>
<reference evidence="1 2" key="1">
    <citation type="submission" date="2024-04" db="EMBL/GenBank/DDBJ databases">
        <authorList>
            <person name="Rising A."/>
            <person name="Reimegard J."/>
            <person name="Sonavane S."/>
            <person name="Akerstrom W."/>
            <person name="Nylinder S."/>
            <person name="Hedman E."/>
            <person name="Kallberg Y."/>
        </authorList>
    </citation>
    <scope>NUCLEOTIDE SEQUENCE [LARGE SCALE GENOMIC DNA]</scope>
</reference>
<proteinExistence type="predicted"/>
<protein>
    <submittedName>
        <fullName evidence="1">Uncharacterized protein</fullName>
    </submittedName>
</protein>
<evidence type="ECO:0000313" key="2">
    <source>
        <dbReference type="Proteomes" id="UP001497382"/>
    </source>
</evidence>
<dbReference type="AlphaFoldDB" id="A0AAV2ACG0"/>
<feature type="non-terminal residue" evidence="1">
    <location>
        <position position="1"/>
    </location>
</feature>
<keyword evidence="2" id="KW-1185">Reference proteome</keyword>
<organism evidence="1 2">
    <name type="scientific">Larinioides sclopetarius</name>
    <dbReference type="NCBI Taxonomy" id="280406"/>
    <lineage>
        <taxon>Eukaryota</taxon>
        <taxon>Metazoa</taxon>
        <taxon>Ecdysozoa</taxon>
        <taxon>Arthropoda</taxon>
        <taxon>Chelicerata</taxon>
        <taxon>Arachnida</taxon>
        <taxon>Araneae</taxon>
        <taxon>Araneomorphae</taxon>
        <taxon>Entelegynae</taxon>
        <taxon>Araneoidea</taxon>
        <taxon>Araneidae</taxon>
        <taxon>Larinioides</taxon>
    </lineage>
</organism>